<accession>A0A9Q3DX12</accession>
<organism evidence="2 3">
    <name type="scientific">Austropuccinia psidii MF-1</name>
    <dbReference type="NCBI Taxonomy" id="1389203"/>
    <lineage>
        <taxon>Eukaryota</taxon>
        <taxon>Fungi</taxon>
        <taxon>Dikarya</taxon>
        <taxon>Basidiomycota</taxon>
        <taxon>Pucciniomycotina</taxon>
        <taxon>Pucciniomycetes</taxon>
        <taxon>Pucciniales</taxon>
        <taxon>Sphaerophragmiaceae</taxon>
        <taxon>Austropuccinia</taxon>
    </lineage>
</organism>
<sequence length="124" mass="13825">MCHALCPVSRVSPEFAPQQQPMLVMLANKHARNACLVSDPSDCTARGVPAQDALTRTPLCPPLRPPSDGHFTPQPEGSDYPANEGWQWQEDIQAWANHHHVLSPMGSKRQIKFSFSSLIHFSFH</sequence>
<evidence type="ECO:0000313" key="3">
    <source>
        <dbReference type="Proteomes" id="UP000765509"/>
    </source>
</evidence>
<gene>
    <name evidence="2" type="ORF">O181_050539</name>
</gene>
<keyword evidence="3" id="KW-1185">Reference proteome</keyword>
<protein>
    <submittedName>
        <fullName evidence="2">Uncharacterized protein</fullName>
    </submittedName>
</protein>
<reference evidence="2" key="1">
    <citation type="submission" date="2021-03" db="EMBL/GenBank/DDBJ databases">
        <title>Draft genome sequence of rust myrtle Austropuccinia psidii MF-1, a brazilian biotype.</title>
        <authorList>
            <person name="Quecine M.C."/>
            <person name="Pachon D.M.R."/>
            <person name="Bonatelli M.L."/>
            <person name="Correr F.H."/>
            <person name="Franceschini L.M."/>
            <person name="Leite T.F."/>
            <person name="Margarido G.R.A."/>
            <person name="Almeida C.A."/>
            <person name="Ferrarezi J.A."/>
            <person name="Labate C.A."/>
        </authorList>
    </citation>
    <scope>NUCLEOTIDE SEQUENCE</scope>
    <source>
        <strain evidence="2">MF-1</strain>
    </source>
</reference>
<evidence type="ECO:0000313" key="2">
    <source>
        <dbReference type="EMBL" id="MBW0510824.1"/>
    </source>
</evidence>
<comment type="caution">
    <text evidence="2">The sequence shown here is derived from an EMBL/GenBank/DDBJ whole genome shotgun (WGS) entry which is preliminary data.</text>
</comment>
<dbReference type="AlphaFoldDB" id="A0A9Q3DX12"/>
<name>A0A9Q3DX12_9BASI</name>
<evidence type="ECO:0000256" key="1">
    <source>
        <dbReference type="SAM" id="MobiDB-lite"/>
    </source>
</evidence>
<dbReference type="Proteomes" id="UP000765509">
    <property type="component" value="Unassembled WGS sequence"/>
</dbReference>
<feature type="region of interest" description="Disordered" evidence="1">
    <location>
        <begin position="54"/>
        <end position="83"/>
    </location>
</feature>
<proteinExistence type="predicted"/>
<dbReference type="EMBL" id="AVOT02021788">
    <property type="protein sequence ID" value="MBW0510824.1"/>
    <property type="molecule type" value="Genomic_DNA"/>
</dbReference>